<evidence type="ECO:0000313" key="18">
    <source>
        <dbReference type="EnsemblMetazoa" id="ACHR007653-PA"/>
    </source>
</evidence>
<keyword evidence="8" id="KW-0788">Thiol protease</keyword>
<feature type="transmembrane region" description="Helical" evidence="15">
    <location>
        <begin position="746"/>
        <end position="769"/>
    </location>
</feature>
<feature type="domain" description="Caspase family p10" evidence="16">
    <location>
        <begin position="200"/>
        <end position="278"/>
    </location>
</feature>
<evidence type="ECO:0000313" key="19">
    <source>
        <dbReference type="Proteomes" id="UP000075881"/>
    </source>
</evidence>
<dbReference type="PANTHER" id="PTHR11238:SF9">
    <property type="entry name" value="PROMININ, ISOFORM D"/>
    <property type="match status" value="1"/>
</dbReference>
<evidence type="ECO:0008006" key="20">
    <source>
        <dbReference type="Google" id="ProtNLM"/>
    </source>
</evidence>
<feature type="transmembrane region" description="Helical" evidence="15">
    <location>
        <begin position="710"/>
        <end position="734"/>
    </location>
</feature>
<evidence type="ECO:0000256" key="5">
    <source>
        <dbReference type="ARBA" id="ARBA00022692"/>
    </source>
</evidence>
<feature type="compositionally biased region" description="Basic and acidic residues" evidence="14">
    <location>
        <begin position="1"/>
        <end position="11"/>
    </location>
</feature>
<dbReference type="Pfam" id="PF00656">
    <property type="entry name" value="Peptidase_C14"/>
    <property type="match status" value="1"/>
</dbReference>
<evidence type="ECO:0000256" key="13">
    <source>
        <dbReference type="RuleBase" id="RU003971"/>
    </source>
</evidence>
<dbReference type="InterPro" id="IPR033139">
    <property type="entry name" value="Caspase_cys_AS"/>
</dbReference>
<dbReference type="GO" id="GO:0016020">
    <property type="term" value="C:membrane"/>
    <property type="evidence" value="ECO:0007669"/>
    <property type="project" value="UniProtKB-SubCell"/>
</dbReference>
<evidence type="ECO:0000256" key="9">
    <source>
        <dbReference type="ARBA" id="ARBA00022989"/>
    </source>
</evidence>
<dbReference type="GO" id="GO:0016322">
    <property type="term" value="P:neuron remodeling"/>
    <property type="evidence" value="ECO:0007669"/>
    <property type="project" value="UniProtKB-ARBA"/>
</dbReference>
<dbReference type="GO" id="GO:0045751">
    <property type="term" value="P:negative regulation of Toll signaling pathway"/>
    <property type="evidence" value="ECO:0007669"/>
    <property type="project" value="UniProtKB-ARBA"/>
</dbReference>
<dbReference type="PANTHER" id="PTHR11238">
    <property type="entry name" value="PROMININ ISOFORM D-RELATED"/>
    <property type="match status" value="1"/>
</dbReference>
<dbReference type="SUPFAM" id="SSF52129">
    <property type="entry name" value="Caspase-like"/>
    <property type="match status" value="1"/>
</dbReference>
<comment type="similarity">
    <text evidence="3 13">Belongs to the peptidase C14A family.</text>
</comment>
<dbReference type="Pfam" id="PF05478">
    <property type="entry name" value="Prominin"/>
    <property type="match status" value="1"/>
</dbReference>
<dbReference type="PRINTS" id="PR00376">
    <property type="entry name" value="IL1BCENZYME"/>
</dbReference>
<evidence type="ECO:0000259" key="16">
    <source>
        <dbReference type="PROSITE" id="PS50207"/>
    </source>
</evidence>
<dbReference type="VEuPathDB" id="VectorBase:ACHR007653"/>
<dbReference type="InterPro" id="IPR015917">
    <property type="entry name" value="Pept_C14A"/>
</dbReference>
<evidence type="ECO:0000256" key="7">
    <source>
        <dbReference type="ARBA" id="ARBA00022801"/>
    </source>
</evidence>
<evidence type="ECO:0000256" key="8">
    <source>
        <dbReference type="ARBA" id="ARBA00022807"/>
    </source>
</evidence>
<dbReference type="InterPro" id="IPR011600">
    <property type="entry name" value="Pept_C14_caspase"/>
</dbReference>
<dbReference type="InterPro" id="IPR008795">
    <property type="entry name" value="Prominin"/>
</dbReference>
<evidence type="ECO:0000256" key="4">
    <source>
        <dbReference type="ARBA" id="ARBA00022670"/>
    </source>
</evidence>
<keyword evidence="6" id="KW-0053">Apoptosis</keyword>
<keyword evidence="11" id="KW-0865">Zymogen</keyword>
<evidence type="ECO:0000256" key="12">
    <source>
        <dbReference type="ARBA" id="ARBA00023180"/>
    </source>
</evidence>
<dbReference type="CDD" id="cd00032">
    <property type="entry name" value="CASc"/>
    <property type="match status" value="1"/>
</dbReference>
<name>A0A182KA66_9DIPT</name>
<feature type="transmembrane region" description="Helical" evidence="15">
    <location>
        <begin position="1071"/>
        <end position="1092"/>
    </location>
</feature>
<evidence type="ECO:0000256" key="2">
    <source>
        <dbReference type="ARBA" id="ARBA00006058"/>
    </source>
</evidence>
<evidence type="ECO:0000256" key="10">
    <source>
        <dbReference type="ARBA" id="ARBA00023136"/>
    </source>
</evidence>
<evidence type="ECO:0000256" key="1">
    <source>
        <dbReference type="ARBA" id="ARBA00004141"/>
    </source>
</evidence>
<protein>
    <recommendedName>
        <fullName evidence="20">Caspase family p20 domain-containing protein</fullName>
    </recommendedName>
</protein>
<dbReference type="GO" id="GO:0045476">
    <property type="term" value="P:nurse cell apoptotic process"/>
    <property type="evidence" value="ECO:0007669"/>
    <property type="project" value="UniProtKB-ARBA"/>
</dbReference>
<organism evidence="18 19">
    <name type="scientific">Anopheles christyi</name>
    <dbReference type="NCBI Taxonomy" id="43041"/>
    <lineage>
        <taxon>Eukaryota</taxon>
        <taxon>Metazoa</taxon>
        <taxon>Ecdysozoa</taxon>
        <taxon>Arthropoda</taxon>
        <taxon>Hexapoda</taxon>
        <taxon>Insecta</taxon>
        <taxon>Pterygota</taxon>
        <taxon>Neoptera</taxon>
        <taxon>Endopterygota</taxon>
        <taxon>Diptera</taxon>
        <taxon>Nematocera</taxon>
        <taxon>Culicoidea</taxon>
        <taxon>Culicidae</taxon>
        <taxon>Anophelinae</taxon>
        <taxon>Anopheles</taxon>
    </lineage>
</organism>
<dbReference type="Proteomes" id="UP000075881">
    <property type="component" value="Unassembled WGS sequence"/>
</dbReference>
<dbReference type="EnsemblMetazoa" id="ACHR007653-RA">
    <property type="protein sequence ID" value="ACHR007653-PA"/>
    <property type="gene ID" value="ACHR007653"/>
</dbReference>
<dbReference type="InterPro" id="IPR001309">
    <property type="entry name" value="Pept_C14_p20"/>
</dbReference>
<keyword evidence="4" id="KW-0645">Protease</keyword>
<feature type="domain" description="Caspase family p20" evidence="17">
    <location>
        <begin position="51"/>
        <end position="172"/>
    </location>
</feature>
<keyword evidence="5 15" id="KW-0812">Transmembrane</keyword>
<comment type="subcellular location">
    <subcellularLocation>
        <location evidence="1">Membrane</location>
        <topology evidence="1">Multi-pass membrane protein</topology>
    </subcellularLocation>
</comment>
<dbReference type="SMART" id="SM00115">
    <property type="entry name" value="CASc"/>
    <property type="match status" value="1"/>
</dbReference>
<proteinExistence type="inferred from homology"/>
<dbReference type="GO" id="GO:0004197">
    <property type="term" value="F:cysteine-type endopeptidase activity"/>
    <property type="evidence" value="ECO:0007669"/>
    <property type="project" value="InterPro"/>
</dbReference>
<dbReference type="PROSITE" id="PS01122">
    <property type="entry name" value="CASPASE_CYS"/>
    <property type="match status" value="1"/>
</dbReference>
<reference evidence="18" key="2">
    <citation type="submission" date="2020-05" db="UniProtKB">
        <authorList>
            <consortium name="EnsemblMetazoa"/>
        </authorList>
    </citation>
    <scope>IDENTIFICATION</scope>
    <source>
        <strain evidence="18">ACHKN1017</strain>
    </source>
</reference>
<keyword evidence="9 15" id="KW-1133">Transmembrane helix</keyword>
<keyword evidence="10 15" id="KW-0472">Membrane</keyword>
<feature type="transmembrane region" description="Helical" evidence="15">
    <location>
        <begin position="430"/>
        <end position="451"/>
    </location>
</feature>
<accession>A0A182KA66</accession>
<dbReference type="PROSITE" id="PS50207">
    <property type="entry name" value="CASPASE_P10"/>
    <property type="match status" value="1"/>
</dbReference>
<dbReference type="FunFam" id="3.40.50.1460:FF:000001">
    <property type="entry name" value="Caspase-3 preproprotein"/>
    <property type="match status" value="1"/>
</dbReference>
<evidence type="ECO:0000256" key="15">
    <source>
        <dbReference type="SAM" id="Phobius"/>
    </source>
</evidence>
<dbReference type="AlphaFoldDB" id="A0A182KA66"/>
<evidence type="ECO:0000256" key="14">
    <source>
        <dbReference type="SAM" id="MobiDB-lite"/>
    </source>
</evidence>
<evidence type="ECO:0000256" key="6">
    <source>
        <dbReference type="ARBA" id="ARBA00022703"/>
    </source>
</evidence>
<dbReference type="GO" id="GO:0006508">
    <property type="term" value="P:proteolysis"/>
    <property type="evidence" value="ECO:0007669"/>
    <property type="project" value="UniProtKB-KW"/>
</dbReference>
<dbReference type="InterPro" id="IPR029030">
    <property type="entry name" value="Caspase-like_dom_sf"/>
</dbReference>
<dbReference type="Gene3D" id="3.40.50.1460">
    <property type="match status" value="1"/>
</dbReference>
<evidence type="ECO:0000256" key="3">
    <source>
        <dbReference type="ARBA" id="ARBA00010134"/>
    </source>
</evidence>
<keyword evidence="7" id="KW-0378">Hydrolase</keyword>
<comment type="similarity">
    <text evidence="2">Belongs to the prominin family.</text>
</comment>
<dbReference type="GO" id="GO:1990525">
    <property type="term" value="F:BIR domain binding"/>
    <property type="evidence" value="ECO:0007669"/>
    <property type="project" value="UniProtKB-ARBA"/>
</dbReference>
<feature type="transmembrane region" description="Helical" evidence="15">
    <location>
        <begin position="370"/>
        <end position="392"/>
    </location>
</feature>
<sequence length="1115" mass="125007">METVPDERDVRAFNSPLVSASPTRTHRGSVVSTPAVVAAVEEENYDTSYPKRGTALIFNHVQFTTSPKREGSNKDRDTIQEELLQLGFDVRVFNDMSKQELLAKLEEVSKEDHSKNDCFVMVVMTHGEENFLFAADKSYPIAELWEPFIGDACPTLVGKPKLFFVQACRGTKFDKGVKMAKVAIDTVDASASSSQRLCVIPSMADVLVMYSTYDGHYSWRNPVNGSWFIQSLSSELRQNAHRKELLQLLTAVSRRVAYQYQSNVPDNEKMDAKKQMPCVVYSRVASEMDTPRGICEQAVAIPYDYPEPVATDSYIIPTLGLYHGSFVFSYLSTFLSYITPYDLPVELLRDAFHTKVSFLQLILEALKVESGYICLIAIFFLISLIPLCYTIAWGCAKEPDDDLNPGPTVDAIIQAEELSLEESLHCRKSFLGLMLQVVILLLIAGVIAMFVTNEQIASAVDQTPTVVRSSLLDAATFLRDAESQMRFVISEGLATATERIRNDLESVDKLLGEPIQHHLALFTGIDIIFESIIEISTSSSNLSRRIHLLQDALARAAKISYEAEYRLDELQIQLSVLQRQCTFRDKPLCDTLRIRNFEDTGLIERIRKLQSDRTLAKLMAMGEASRNSSMHILTQELTLARATFRNYAADVRNASEDQADQVQERLEELNTDTQATVSVLTQTIGELVGQVNRTANFSDSFFDRYREIGAILWLAGLATTIMTLLVTLILLSALSCGCCHADNKAGITLILGAVCICIASLALSGFTMMEMLLGAHGQLFICHPLYNEPEYTVLQKLIDKPGLIYPTEPQYGIIGELLRQAAPTDARWSQPVQISLSKALNECEQGRGSYATFQLEALLNLSAKIEHRQRSELARAIESVGASEEPFLGFTVRIQGLLEDMLYDSDLNLTGTRMELTQLSPDKDVLTFIDQLQRVSAQIQDVATSSRMTTLGSRAKRLQLSLLAPLEQLRGDIVYHLTALELQLSPWAAQVNKSLTHLRNAQTFLDTEAAEVCYNRSDVYRARLRAHLDAYRNYTATVLNDRCASCRPLFDIFDALRMLFCHHIMDPMNGLWFSAFLCLFLWAVATPLSLMLSSTYRRLEVLSSKLQHSNSHRYK</sequence>
<dbReference type="PROSITE" id="PS50208">
    <property type="entry name" value="CASPASE_P20"/>
    <property type="match status" value="1"/>
</dbReference>
<feature type="region of interest" description="Disordered" evidence="14">
    <location>
        <begin position="1"/>
        <end position="27"/>
    </location>
</feature>
<dbReference type="InterPro" id="IPR016129">
    <property type="entry name" value="Caspase_his_AS"/>
</dbReference>
<keyword evidence="19" id="KW-1185">Reference proteome</keyword>
<reference evidence="19" key="1">
    <citation type="submission" date="2013-03" db="EMBL/GenBank/DDBJ databases">
        <title>The Genome Sequence of Anopheles christyi ACHKN1017.</title>
        <authorList>
            <consortium name="The Broad Institute Genomics Platform"/>
            <person name="Neafsey D.E."/>
            <person name="Besansky N."/>
            <person name="Walker B."/>
            <person name="Young S.K."/>
            <person name="Zeng Q."/>
            <person name="Gargeya S."/>
            <person name="Fitzgerald M."/>
            <person name="Haas B."/>
            <person name="Abouelleil A."/>
            <person name="Allen A.W."/>
            <person name="Alvarado L."/>
            <person name="Arachchi H.M."/>
            <person name="Berlin A.M."/>
            <person name="Chapman S.B."/>
            <person name="Gainer-Dewar J."/>
            <person name="Goldberg J."/>
            <person name="Griggs A."/>
            <person name="Gujja S."/>
            <person name="Hansen M."/>
            <person name="Howarth C."/>
            <person name="Imamovic A."/>
            <person name="Ireland A."/>
            <person name="Larimer J."/>
            <person name="McCowan C."/>
            <person name="Murphy C."/>
            <person name="Pearson M."/>
            <person name="Poon T.W."/>
            <person name="Priest M."/>
            <person name="Roberts A."/>
            <person name="Saif S."/>
            <person name="Shea T."/>
            <person name="Sisk P."/>
            <person name="Sykes S."/>
            <person name="Wortman J."/>
            <person name="Nusbaum C."/>
            <person name="Birren B."/>
        </authorList>
    </citation>
    <scope>NUCLEOTIDE SEQUENCE [LARGE SCALE GENOMIC DNA]</scope>
    <source>
        <strain evidence="19">ACHKN1017</strain>
    </source>
</reference>
<dbReference type="InterPro" id="IPR002138">
    <property type="entry name" value="Pept_C14_p10"/>
</dbReference>
<dbReference type="STRING" id="43041.A0A182KA66"/>
<keyword evidence="12" id="KW-0325">Glycoprotein</keyword>
<evidence type="ECO:0000259" key="17">
    <source>
        <dbReference type="PROSITE" id="PS50208"/>
    </source>
</evidence>
<dbReference type="PROSITE" id="PS01121">
    <property type="entry name" value="CASPASE_HIS"/>
    <property type="match status" value="1"/>
</dbReference>
<evidence type="ECO:0000256" key="11">
    <source>
        <dbReference type="ARBA" id="ARBA00023145"/>
    </source>
</evidence>